<evidence type="ECO:0000313" key="3">
    <source>
        <dbReference type="EMBL" id="RUS82879.1"/>
    </source>
</evidence>
<evidence type="ECO:0000256" key="2">
    <source>
        <dbReference type="SAM" id="MobiDB-lite"/>
    </source>
</evidence>
<dbReference type="Pfam" id="PF14975">
    <property type="entry name" value="DUF4512"/>
    <property type="match status" value="1"/>
</dbReference>
<feature type="compositionally biased region" description="Low complexity" evidence="2">
    <location>
        <begin position="93"/>
        <end position="104"/>
    </location>
</feature>
<organism evidence="3 4">
    <name type="scientific">Elysia chlorotica</name>
    <name type="common">Eastern emerald elysia</name>
    <name type="synonym">Sea slug</name>
    <dbReference type="NCBI Taxonomy" id="188477"/>
    <lineage>
        <taxon>Eukaryota</taxon>
        <taxon>Metazoa</taxon>
        <taxon>Spiralia</taxon>
        <taxon>Lophotrochozoa</taxon>
        <taxon>Mollusca</taxon>
        <taxon>Gastropoda</taxon>
        <taxon>Heterobranchia</taxon>
        <taxon>Euthyneura</taxon>
        <taxon>Panpulmonata</taxon>
        <taxon>Sacoglossa</taxon>
        <taxon>Placobranchoidea</taxon>
        <taxon>Plakobranchidae</taxon>
        <taxon>Elysia</taxon>
    </lineage>
</organism>
<dbReference type="Proteomes" id="UP000271974">
    <property type="component" value="Unassembled WGS sequence"/>
</dbReference>
<protein>
    <submittedName>
        <fullName evidence="3">Uncharacterized protein</fullName>
    </submittedName>
</protein>
<proteinExistence type="inferred from homology"/>
<dbReference type="AlphaFoldDB" id="A0A3S0ZN33"/>
<dbReference type="EMBL" id="RQTK01000267">
    <property type="protein sequence ID" value="RUS82879.1"/>
    <property type="molecule type" value="Genomic_DNA"/>
</dbReference>
<accession>A0A3S0ZN33</accession>
<sequence>AVGLFRIPNSVSPCHRKFGWQSANDYLESIHRMVCCPCFVIPFLLWLFHKFIGPWISKIWGKPAEMVQNVEDNLVCPWSKKNEVNSQDNCKTSPSKADPSSASKCPVSEQTNLNKRIKTK</sequence>
<reference evidence="3 4" key="1">
    <citation type="submission" date="2019-01" db="EMBL/GenBank/DDBJ databases">
        <title>A draft genome assembly of the solar-powered sea slug Elysia chlorotica.</title>
        <authorList>
            <person name="Cai H."/>
            <person name="Li Q."/>
            <person name="Fang X."/>
            <person name="Li J."/>
            <person name="Curtis N.E."/>
            <person name="Altenburger A."/>
            <person name="Shibata T."/>
            <person name="Feng M."/>
            <person name="Maeda T."/>
            <person name="Schwartz J.A."/>
            <person name="Shigenobu S."/>
            <person name="Lundholm N."/>
            <person name="Nishiyama T."/>
            <person name="Yang H."/>
            <person name="Hasebe M."/>
            <person name="Li S."/>
            <person name="Pierce S.K."/>
            <person name="Wang J."/>
        </authorList>
    </citation>
    <scope>NUCLEOTIDE SEQUENCE [LARGE SCALE GENOMIC DNA]</scope>
    <source>
        <strain evidence="3">EC2010</strain>
        <tissue evidence="3">Whole organism of an adult</tissue>
    </source>
</reference>
<keyword evidence="4" id="KW-1185">Reference proteome</keyword>
<comment type="similarity">
    <text evidence="1">Belongs to the UPF0729 family.</text>
</comment>
<dbReference type="OrthoDB" id="10062823at2759"/>
<gene>
    <name evidence="3" type="ORF">EGW08_009344</name>
</gene>
<comment type="caution">
    <text evidence="3">The sequence shown here is derived from an EMBL/GenBank/DDBJ whole genome shotgun (WGS) entry which is preliminary data.</text>
</comment>
<feature type="region of interest" description="Disordered" evidence="2">
    <location>
        <begin position="83"/>
        <end position="120"/>
    </location>
</feature>
<dbReference type="PANTHER" id="PTHR13456:SF0">
    <property type="entry name" value="UPF0729 PROTEIN C18ORF32"/>
    <property type="match status" value="1"/>
</dbReference>
<dbReference type="PANTHER" id="PTHR13456">
    <property type="entry name" value="UPF0729 PROTEIN C18ORF32"/>
    <property type="match status" value="1"/>
</dbReference>
<dbReference type="InterPro" id="IPR026776">
    <property type="entry name" value="UPF0729_C18orf32-like"/>
</dbReference>
<name>A0A3S0ZN33_ELYCH</name>
<feature type="non-terminal residue" evidence="3">
    <location>
        <position position="1"/>
    </location>
</feature>
<evidence type="ECO:0000256" key="1">
    <source>
        <dbReference type="ARBA" id="ARBA00007959"/>
    </source>
</evidence>
<evidence type="ECO:0000313" key="4">
    <source>
        <dbReference type="Proteomes" id="UP000271974"/>
    </source>
</evidence>